<protein>
    <submittedName>
        <fullName evidence="2">Uncharacterized protein</fullName>
    </submittedName>
</protein>
<keyword evidence="1" id="KW-1133">Transmembrane helix</keyword>
<feature type="transmembrane region" description="Helical" evidence="1">
    <location>
        <begin position="254"/>
        <end position="271"/>
    </location>
</feature>
<keyword evidence="3" id="KW-1185">Reference proteome</keyword>
<keyword evidence="1" id="KW-0472">Membrane</keyword>
<dbReference type="HOGENOM" id="CLU_942015_0_0_2"/>
<keyword evidence="1" id="KW-0812">Transmembrane</keyword>
<evidence type="ECO:0000313" key="3">
    <source>
        <dbReference type="Proteomes" id="UP000001304"/>
    </source>
</evidence>
<feature type="transmembrane region" description="Helical" evidence="1">
    <location>
        <begin position="6"/>
        <end position="24"/>
    </location>
</feature>
<dbReference type="AlphaFoldDB" id="E0SNJ3"/>
<dbReference type="EMBL" id="CP002098">
    <property type="protein sequence ID" value="ADM27789.1"/>
    <property type="molecule type" value="Genomic_DNA"/>
</dbReference>
<evidence type="ECO:0000256" key="1">
    <source>
        <dbReference type="SAM" id="Phobius"/>
    </source>
</evidence>
<organism evidence="2 3">
    <name type="scientific">Ignisphaera aggregans (strain DSM 17230 / JCM 13409 / AQ1.S1)</name>
    <dbReference type="NCBI Taxonomy" id="583356"/>
    <lineage>
        <taxon>Archaea</taxon>
        <taxon>Thermoproteota</taxon>
        <taxon>Thermoprotei</taxon>
        <taxon>Desulfurococcales</taxon>
        <taxon>Desulfurococcaceae</taxon>
        <taxon>Ignisphaera</taxon>
    </lineage>
</organism>
<sequence>MLRPLLIISIATVITILIVFAITIKFSPAVYQAYTAISMSKILAIYPNNNSICMLFSIQLRSTQSSINQLDGYRAMYSLKIYPINDPTGTVLNGVRSIDIYGLTQQTALYIESSIKLTSPISLVIDRETYTKVLALLKRFSLLHTTVQHVNRSGNMIAVEYNFIPPIEVVVANICMDRNTDLSNHQIYQHTTWILSIHYNITVTNNTLGALIELLNSADTSIVNMVQAVIQNLFYLDNTLVVYLSPSKMQIGRAIALLIIFISGIAIHRMYEPHEYRSIDSLIRRIKRFFYRLKT</sequence>
<accession>E0SNJ3</accession>
<dbReference type="BioCyc" id="IAGG583356:GHAH-957-MONOMER"/>
<gene>
    <name evidence="2" type="ordered locus">Igag_0974</name>
</gene>
<dbReference type="KEGG" id="iag:Igag_0974"/>
<reference evidence="2 3" key="1">
    <citation type="journal article" date="2010" name="Stand. Genomic Sci.">
        <title>Complete genome sequence of Ignisphaera aggregans type strain (AQ1.S1).</title>
        <authorList>
            <person name="Goker M."/>
            <person name="Held B."/>
            <person name="Lapidus A."/>
            <person name="Nolan M."/>
            <person name="Spring S."/>
            <person name="Yasawong M."/>
            <person name="Lucas S."/>
            <person name="Glavina Del Rio T."/>
            <person name="Tice H."/>
            <person name="Cheng J.F."/>
            <person name="Goodwin L."/>
            <person name="Tapia R."/>
            <person name="Pitluck S."/>
            <person name="Liolios K."/>
            <person name="Ivanova N."/>
            <person name="Mavromatis K."/>
            <person name="Mikhailova N."/>
            <person name="Pati A."/>
            <person name="Chen A."/>
            <person name="Palaniappan K."/>
            <person name="Brambilla E."/>
            <person name="Land M."/>
            <person name="Hauser L."/>
            <person name="Chang Y.J."/>
            <person name="Jeffries C.D."/>
            <person name="Brettin T."/>
            <person name="Detter J.C."/>
            <person name="Han C."/>
            <person name="Rohde M."/>
            <person name="Sikorski J."/>
            <person name="Woyke T."/>
            <person name="Bristow J."/>
            <person name="Eisen J.A."/>
            <person name="Markowitz V."/>
            <person name="Hugenholtz P."/>
            <person name="Kyrpides N.C."/>
            <person name="Klenk H.P."/>
        </authorList>
    </citation>
    <scope>NUCLEOTIDE SEQUENCE [LARGE SCALE GENOMIC DNA]</scope>
    <source>
        <strain evidence="3">DSM 17230 / JCM 13409 / AQ1.S1</strain>
    </source>
</reference>
<dbReference type="Proteomes" id="UP000001304">
    <property type="component" value="Chromosome"/>
</dbReference>
<dbReference type="STRING" id="583356.Igag_0974"/>
<proteinExistence type="predicted"/>
<name>E0SNJ3_IGNAA</name>
<evidence type="ECO:0000313" key="2">
    <source>
        <dbReference type="EMBL" id="ADM27789.1"/>
    </source>
</evidence>